<dbReference type="GO" id="GO:0008202">
    <property type="term" value="P:steroid metabolic process"/>
    <property type="evidence" value="ECO:0007669"/>
    <property type="project" value="TreeGrafter"/>
</dbReference>
<dbReference type="PRINTS" id="PR00081">
    <property type="entry name" value="GDHRDH"/>
</dbReference>
<name>A0AAV2HTG2_LYMST</name>
<dbReference type="InterPro" id="IPR002347">
    <property type="entry name" value="SDR_fam"/>
</dbReference>
<keyword evidence="4" id="KW-1185">Reference proteome</keyword>
<dbReference type="PANTHER" id="PTHR43313">
    <property type="entry name" value="SHORT-CHAIN DEHYDROGENASE/REDUCTASE FAMILY 9C"/>
    <property type="match status" value="1"/>
</dbReference>
<sequence length="312" mass="34757">MIWIVSVVAIVVTTYIFVDRVLRSLKVGNYEDKYVLVTGCDSGFGQELAKRLDSLGFHVFAGCLTQDGREYLAKNCSKRLVTVQLDVSKAESVEAALELVKRTLPQNRGLWGLVNNAGITGNMSVSELCTREDYVTALNINLLGLIEMTRTFLPLIRVAKGRVINMASICGRIAIFAPPYTVSKFGVEGYTDLLRRELYLRGVSVILLEPGAFMTPIFNVERLTEQVRVSYNKATSEVKDTYGDVPAKFKLGIEKVIECGSSDTSLVVNCYVHGLTSKYPRTRYIVGHDALVTYLPLCYLPTRISDWVLRCV</sequence>
<dbReference type="PROSITE" id="PS00061">
    <property type="entry name" value="ADH_SHORT"/>
    <property type="match status" value="1"/>
</dbReference>
<proteinExistence type="inferred from homology"/>
<dbReference type="EMBL" id="CAXITT010000261">
    <property type="protein sequence ID" value="CAL1537393.1"/>
    <property type="molecule type" value="Genomic_DNA"/>
</dbReference>
<reference evidence="3 4" key="1">
    <citation type="submission" date="2024-04" db="EMBL/GenBank/DDBJ databases">
        <authorList>
            <consortium name="Genoscope - CEA"/>
            <person name="William W."/>
        </authorList>
    </citation>
    <scope>NUCLEOTIDE SEQUENCE [LARGE SCALE GENOMIC DNA]</scope>
</reference>
<dbReference type="Proteomes" id="UP001497497">
    <property type="component" value="Unassembled WGS sequence"/>
</dbReference>
<dbReference type="SUPFAM" id="SSF51735">
    <property type="entry name" value="NAD(P)-binding Rossmann-fold domains"/>
    <property type="match status" value="1"/>
</dbReference>
<dbReference type="PANTHER" id="PTHR43313:SF1">
    <property type="entry name" value="3BETA-HYDROXYSTEROID DEHYDROGENASE DHS-16"/>
    <property type="match status" value="1"/>
</dbReference>
<evidence type="ECO:0000313" key="3">
    <source>
        <dbReference type="EMBL" id="CAL1537393.1"/>
    </source>
</evidence>
<dbReference type="PRINTS" id="PR00080">
    <property type="entry name" value="SDRFAMILY"/>
</dbReference>
<dbReference type="AlphaFoldDB" id="A0AAV2HTG2"/>
<dbReference type="Gene3D" id="3.40.50.720">
    <property type="entry name" value="NAD(P)-binding Rossmann-like Domain"/>
    <property type="match status" value="1"/>
</dbReference>
<evidence type="ECO:0000313" key="4">
    <source>
        <dbReference type="Proteomes" id="UP001497497"/>
    </source>
</evidence>
<keyword evidence="1" id="KW-0560">Oxidoreductase</keyword>
<accession>A0AAV2HTG2</accession>
<comment type="caution">
    <text evidence="3">The sequence shown here is derived from an EMBL/GenBank/DDBJ whole genome shotgun (WGS) entry which is preliminary data.</text>
</comment>
<gene>
    <name evidence="3" type="ORF">GSLYS_00011306001</name>
</gene>
<dbReference type="GO" id="GO:0016491">
    <property type="term" value="F:oxidoreductase activity"/>
    <property type="evidence" value="ECO:0007669"/>
    <property type="project" value="UniProtKB-KW"/>
</dbReference>
<comment type="similarity">
    <text evidence="2">Belongs to the short-chain dehydrogenases/reductases (SDR) family.</text>
</comment>
<dbReference type="InterPro" id="IPR020904">
    <property type="entry name" value="Sc_DH/Rdtase_CS"/>
</dbReference>
<organism evidence="3 4">
    <name type="scientific">Lymnaea stagnalis</name>
    <name type="common">Great pond snail</name>
    <name type="synonym">Helix stagnalis</name>
    <dbReference type="NCBI Taxonomy" id="6523"/>
    <lineage>
        <taxon>Eukaryota</taxon>
        <taxon>Metazoa</taxon>
        <taxon>Spiralia</taxon>
        <taxon>Lophotrochozoa</taxon>
        <taxon>Mollusca</taxon>
        <taxon>Gastropoda</taxon>
        <taxon>Heterobranchia</taxon>
        <taxon>Euthyneura</taxon>
        <taxon>Panpulmonata</taxon>
        <taxon>Hygrophila</taxon>
        <taxon>Lymnaeoidea</taxon>
        <taxon>Lymnaeidae</taxon>
        <taxon>Lymnaea</taxon>
    </lineage>
</organism>
<evidence type="ECO:0000256" key="2">
    <source>
        <dbReference type="RuleBase" id="RU000363"/>
    </source>
</evidence>
<evidence type="ECO:0000256" key="1">
    <source>
        <dbReference type="ARBA" id="ARBA00023002"/>
    </source>
</evidence>
<dbReference type="InterPro" id="IPR036291">
    <property type="entry name" value="NAD(P)-bd_dom_sf"/>
</dbReference>
<dbReference type="Pfam" id="PF00106">
    <property type="entry name" value="adh_short"/>
    <property type="match status" value="1"/>
</dbReference>
<protein>
    <submittedName>
        <fullName evidence="3">Uncharacterized protein</fullName>
    </submittedName>
</protein>